<dbReference type="EMBL" id="BQKI01000082">
    <property type="protein sequence ID" value="GJN31583.1"/>
    <property type="molecule type" value="Genomic_DNA"/>
</dbReference>
<protein>
    <recommendedName>
        <fullName evidence="2">C2H2-type domain-containing protein</fullName>
    </recommendedName>
</protein>
<reference evidence="3" key="2">
    <citation type="submission" date="2021-12" db="EMBL/GenBank/DDBJ databases">
        <title>Resequencing data analysis of finger millet.</title>
        <authorList>
            <person name="Hatakeyama M."/>
            <person name="Aluri S."/>
            <person name="Balachadran M.T."/>
            <person name="Sivarajan S.R."/>
            <person name="Poveda L."/>
            <person name="Shimizu-Inatsugi R."/>
            <person name="Schlapbach R."/>
            <person name="Sreeman S.M."/>
            <person name="Shimizu K.K."/>
        </authorList>
    </citation>
    <scope>NUCLEOTIDE SEQUENCE</scope>
</reference>
<dbReference type="PROSITE" id="PS50157">
    <property type="entry name" value="ZINC_FINGER_C2H2_2"/>
    <property type="match status" value="1"/>
</dbReference>
<keyword evidence="1" id="KW-0479">Metal-binding</keyword>
<keyword evidence="1" id="KW-0862">Zinc</keyword>
<feature type="domain" description="C2H2-type" evidence="2">
    <location>
        <begin position="50"/>
        <end position="77"/>
    </location>
</feature>
<keyword evidence="1" id="KW-0863">Zinc-finger</keyword>
<dbReference type="Proteomes" id="UP001054889">
    <property type="component" value="Unassembled WGS sequence"/>
</dbReference>
<dbReference type="InterPro" id="IPR036236">
    <property type="entry name" value="Znf_C2H2_sf"/>
</dbReference>
<dbReference type="AlphaFoldDB" id="A0AAV5FA63"/>
<organism evidence="3 4">
    <name type="scientific">Eleusine coracana subsp. coracana</name>
    <dbReference type="NCBI Taxonomy" id="191504"/>
    <lineage>
        <taxon>Eukaryota</taxon>
        <taxon>Viridiplantae</taxon>
        <taxon>Streptophyta</taxon>
        <taxon>Embryophyta</taxon>
        <taxon>Tracheophyta</taxon>
        <taxon>Spermatophyta</taxon>
        <taxon>Magnoliopsida</taxon>
        <taxon>Liliopsida</taxon>
        <taxon>Poales</taxon>
        <taxon>Poaceae</taxon>
        <taxon>PACMAD clade</taxon>
        <taxon>Chloridoideae</taxon>
        <taxon>Cynodonteae</taxon>
        <taxon>Eleusininae</taxon>
        <taxon>Eleusine</taxon>
    </lineage>
</organism>
<comment type="caution">
    <text evidence="3">The sequence shown here is derived from an EMBL/GenBank/DDBJ whole genome shotgun (WGS) entry which is preliminary data.</text>
</comment>
<dbReference type="SUPFAM" id="SSF57667">
    <property type="entry name" value="beta-beta-alpha zinc fingers"/>
    <property type="match status" value="1"/>
</dbReference>
<proteinExistence type="predicted"/>
<reference evidence="3" key="1">
    <citation type="journal article" date="2018" name="DNA Res.">
        <title>Multiple hybrid de novo genome assembly of finger millet, an orphan allotetraploid crop.</title>
        <authorList>
            <person name="Hatakeyama M."/>
            <person name="Aluri S."/>
            <person name="Balachadran M.T."/>
            <person name="Sivarajan S.R."/>
            <person name="Patrignani A."/>
            <person name="Gruter S."/>
            <person name="Poveda L."/>
            <person name="Shimizu-Inatsugi R."/>
            <person name="Baeten J."/>
            <person name="Francoijs K.J."/>
            <person name="Nataraja K.N."/>
            <person name="Reddy Y.A.N."/>
            <person name="Phadnis S."/>
            <person name="Ravikumar R.L."/>
            <person name="Schlapbach R."/>
            <person name="Sreeman S.M."/>
            <person name="Shimizu K.K."/>
        </authorList>
    </citation>
    <scope>NUCLEOTIDE SEQUENCE</scope>
</reference>
<dbReference type="GO" id="GO:0008270">
    <property type="term" value="F:zinc ion binding"/>
    <property type="evidence" value="ECO:0007669"/>
    <property type="project" value="UniProtKB-KW"/>
</dbReference>
<name>A0AAV5FA63_ELECO</name>
<dbReference type="GO" id="GO:0003700">
    <property type="term" value="F:DNA-binding transcription factor activity"/>
    <property type="evidence" value="ECO:0007669"/>
    <property type="project" value="InterPro"/>
</dbReference>
<evidence type="ECO:0000313" key="3">
    <source>
        <dbReference type="EMBL" id="GJN31583.1"/>
    </source>
</evidence>
<evidence type="ECO:0000256" key="1">
    <source>
        <dbReference type="PROSITE-ProRule" id="PRU00042"/>
    </source>
</evidence>
<sequence>MDPSSKMKMPLAAPSAVDLSLALAPAGHHEDDMLPEPKELVGGNKEMRLFPCLFCDRKFSKPQALGGHQNAHKKERVAGSWNPYIIDDGVNNAPIPIASHGVNVVCSSSTADVKPEMRLDIHTVDMLNWTRAYHASVSQEGASADTRPPAPVRSRTLSYDSRIWNKGHISLDLSTFIQCRVCLMDSSALPLTRGSNQI</sequence>
<dbReference type="PANTHER" id="PTHR45730">
    <property type="entry name" value="ZINC FINGER PROTEIN JAGGED"/>
    <property type="match status" value="1"/>
</dbReference>
<evidence type="ECO:0000313" key="4">
    <source>
        <dbReference type="Proteomes" id="UP001054889"/>
    </source>
</evidence>
<dbReference type="InterPro" id="IPR045320">
    <property type="entry name" value="JAGGED/SL1-like"/>
</dbReference>
<dbReference type="PROSITE" id="PS00028">
    <property type="entry name" value="ZINC_FINGER_C2H2_1"/>
    <property type="match status" value="1"/>
</dbReference>
<dbReference type="InterPro" id="IPR013087">
    <property type="entry name" value="Znf_C2H2_type"/>
</dbReference>
<gene>
    <name evidence="3" type="primary">gb19998</name>
    <name evidence="3" type="ORF">PR202_gb19998</name>
</gene>
<evidence type="ECO:0000259" key="2">
    <source>
        <dbReference type="PROSITE" id="PS50157"/>
    </source>
</evidence>
<dbReference type="PANTHER" id="PTHR45730:SF108">
    <property type="entry name" value="PROTEIN LATE FLOWERING"/>
    <property type="match status" value="1"/>
</dbReference>
<keyword evidence="4" id="KW-1185">Reference proteome</keyword>
<accession>A0AAV5FA63</accession>